<accession>A0A9W4J6C5</accession>
<name>A0A9W4J6C5_9EURO</name>
<sequence>MPPDETTCSSIDEGRRKAFSQWFSTASFEAFAKGVSSCNDRELGRRVWTLLVDSGVYEEGFEYSAWRTEASSQFKSKAGSGDLIVISGTPRVGQGRPLPLGSITRVCNEDVIHPPMDCIYVSSATKKK</sequence>
<evidence type="ECO:0000313" key="2">
    <source>
        <dbReference type="Proteomes" id="UP001152649"/>
    </source>
</evidence>
<gene>
    <name evidence="1" type="ORF">PSALAMII_LOCUS5684</name>
</gene>
<dbReference type="EMBL" id="CAJVPG010000232">
    <property type="protein sequence ID" value="CAG8380379.1"/>
    <property type="molecule type" value="Genomic_DNA"/>
</dbReference>
<protein>
    <submittedName>
        <fullName evidence="1">Uncharacterized protein</fullName>
    </submittedName>
</protein>
<dbReference type="OrthoDB" id="5403280at2759"/>
<reference evidence="1" key="1">
    <citation type="submission" date="2021-07" db="EMBL/GenBank/DDBJ databases">
        <authorList>
            <person name="Branca A.L. A."/>
        </authorList>
    </citation>
    <scope>NUCLEOTIDE SEQUENCE</scope>
</reference>
<proteinExistence type="predicted"/>
<keyword evidence="2" id="KW-1185">Reference proteome</keyword>
<organism evidence="1 2">
    <name type="scientific">Penicillium salamii</name>
    <dbReference type="NCBI Taxonomy" id="1612424"/>
    <lineage>
        <taxon>Eukaryota</taxon>
        <taxon>Fungi</taxon>
        <taxon>Dikarya</taxon>
        <taxon>Ascomycota</taxon>
        <taxon>Pezizomycotina</taxon>
        <taxon>Eurotiomycetes</taxon>
        <taxon>Eurotiomycetidae</taxon>
        <taxon>Eurotiales</taxon>
        <taxon>Aspergillaceae</taxon>
        <taxon>Penicillium</taxon>
    </lineage>
</organism>
<dbReference type="Proteomes" id="UP001152649">
    <property type="component" value="Unassembled WGS sequence"/>
</dbReference>
<comment type="caution">
    <text evidence="1">The sequence shown here is derived from an EMBL/GenBank/DDBJ whole genome shotgun (WGS) entry which is preliminary data.</text>
</comment>
<dbReference type="AlphaFoldDB" id="A0A9W4J6C5"/>
<evidence type="ECO:0000313" key="1">
    <source>
        <dbReference type="EMBL" id="CAG8380379.1"/>
    </source>
</evidence>